<keyword evidence="4" id="KW-1185">Reference proteome</keyword>
<dbReference type="GO" id="GO:0035091">
    <property type="term" value="F:phosphatidylinositol binding"/>
    <property type="evidence" value="ECO:0007669"/>
    <property type="project" value="InterPro"/>
</dbReference>
<dbReference type="InterPro" id="IPR001683">
    <property type="entry name" value="PX_dom"/>
</dbReference>
<accession>A0A6A4IIU6</accession>
<feature type="compositionally biased region" description="Low complexity" evidence="1">
    <location>
        <begin position="1"/>
        <end position="18"/>
    </location>
</feature>
<dbReference type="CDD" id="cd06869">
    <property type="entry name" value="PX_UP2_fungi"/>
    <property type="match status" value="1"/>
</dbReference>
<reference evidence="3" key="1">
    <citation type="journal article" date="2019" name="Environ. Microbiol.">
        <title>Fungal ecological strategies reflected in gene transcription - a case study of two litter decomposers.</title>
        <authorList>
            <person name="Barbi F."/>
            <person name="Kohler A."/>
            <person name="Barry K."/>
            <person name="Baskaran P."/>
            <person name="Daum C."/>
            <person name="Fauchery L."/>
            <person name="Ihrmark K."/>
            <person name="Kuo A."/>
            <person name="LaButti K."/>
            <person name="Lipzen A."/>
            <person name="Morin E."/>
            <person name="Grigoriev I.V."/>
            <person name="Henrissat B."/>
            <person name="Lindahl B."/>
            <person name="Martin F."/>
        </authorList>
    </citation>
    <scope>NUCLEOTIDE SEQUENCE</scope>
    <source>
        <strain evidence="3">JB14</strain>
    </source>
</reference>
<dbReference type="SUPFAM" id="SSF64268">
    <property type="entry name" value="PX domain"/>
    <property type="match status" value="1"/>
</dbReference>
<dbReference type="InterPro" id="IPR047168">
    <property type="entry name" value="LEC1-like"/>
</dbReference>
<evidence type="ECO:0000256" key="1">
    <source>
        <dbReference type="SAM" id="MobiDB-lite"/>
    </source>
</evidence>
<dbReference type="Gene3D" id="3.30.1520.10">
    <property type="entry name" value="Phox-like domain"/>
    <property type="match status" value="1"/>
</dbReference>
<dbReference type="EMBL" id="ML769385">
    <property type="protein sequence ID" value="KAE9410541.1"/>
    <property type="molecule type" value="Genomic_DNA"/>
</dbReference>
<dbReference type="InterPro" id="IPR024554">
    <property type="entry name" value="LEC1-like_C"/>
</dbReference>
<feature type="region of interest" description="Disordered" evidence="1">
    <location>
        <begin position="850"/>
        <end position="1008"/>
    </location>
</feature>
<name>A0A6A4IIU6_9AGAR</name>
<feature type="compositionally biased region" description="Low complexity" evidence="1">
    <location>
        <begin position="296"/>
        <end position="306"/>
    </location>
</feature>
<dbReference type="OrthoDB" id="2117459at2759"/>
<dbReference type="Proteomes" id="UP000799118">
    <property type="component" value="Unassembled WGS sequence"/>
</dbReference>
<feature type="region of interest" description="Disordered" evidence="1">
    <location>
        <begin position="275"/>
        <end position="312"/>
    </location>
</feature>
<dbReference type="InterPro" id="IPR024555">
    <property type="entry name" value="PX-associated"/>
</dbReference>
<dbReference type="PANTHER" id="PTHR47185">
    <property type="entry name" value="PX DOMAIN-CONTAINING PROTEIN YPR097W"/>
    <property type="match status" value="1"/>
</dbReference>
<evidence type="ECO:0000259" key="2">
    <source>
        <dbReference type="PROSITE" id="PS50195"/>
    </source>
</evidence>
<evidence type="ECO:0000313" key="4">
    <source>
        <dbReference type="Proteomes" id="UP000799118"/>
    </source>
</evidence>
<proteinExistence type="predicted"/>
<dbReference type="SMART" id="SM00312">
    <property type="entry name" value="PX"/>
    <property type="match status" value="1"/>
</dbReference>
<feature type="compositionally biased region" description="Basic and acidic residues" evidence="1">
    <location>
        <begin position="38"/>
        <end position="50"/>
    </location>
</feature>
<dbReference type="Pfam" id="PF12825">
    <property type="entry name" value="DUF3818"/>
    <property type="match status" value="1"/>
</dbReference>
<feature type="compositionally biased region" description="Acidic residues" evidence="1">
    <location>
        <begin position="850"/>
        <end position="872"/>
    </location>
</feature>
<feature type="compositionally biased region" description="Acidic residues" evidence="1">
    <location>
        <begin position="881"/>
        <end position="890"/>
    </location>
</feature>
<feature type="compositionally biased region" description="Polar residues" evidence="1">
    <location>
        <begin position="944"/>
        <end position="954"/>
    </location>
</feature>
<feature type="compositionally biased region" description="Pro residues" evidence="1">
    <location>
        <begin position="892"/>
        <end position="901"/>
    </location>
</feature>
<feature type="compositionally biased region" description="Basic and acidic residues" evidence="1">
    <location>
        <begin position="932"/>
        <end position="942"/>
    </location>
</feature>
<organism evidence="3 4">
    <name type="scientific">Gymnopus androsaceus JB14</name>
    <dbReference type="NCBI Taxonomy" id="1447944"/>
    <lineage>
        <taxon>Eukaryota</taxon>
        <taxon>Fungi</taxon>
        <taxon>Dikarya</taxon>
        <taxon>Basidiomycota</taxon>
        <taxon>Agaricomycotina</taxon>
        <taxon>Agaricomycetes</taxon>
        <taxon>Agaricomycetidae</taxon>
        <taxon>Agaricales</taxon>
        <taxon>Marasmiineae</taxon>
        <taxon>Omphalotaceae</taxon>
        <taxon>Gymnopus</taxon>
    </lineage>
</organism>
<feature type="compositionally biased region" description="Polar residues" evidence="1">
    <location>
        <begin position="912"/>
        <end position="927"/>
    </location>
</feature>
<dbReference type="AlphaFoldDB" id="A0A6A4IIU6"/>
<dbReference type="InterPro" id="IPR036871">
    <property type="entry name" value="PX_dom_sf"/>
</dbReference>
<feature type="domain" description="PX" evidence="2">
    <location>
        <begin position="224"/>
        <end position="370"/>
    </location>
</feature>
<dbReference type="PANTHER" id="PTHR47185:SF1">
    <property type="entry name" value="PX DOMAIN-CONTAINING PROTEIN YPR097W"/>
    <property type="match status" value="1"/>
</dbReference>
<dbReference type="Pfam" id="PF00787">
    <property type="entry name" value="PX"/>
    <property type="match status" value="1"/>
</dbReference>
<evidence type="ECO:0000313" key="3">
    <source>
        <dbReference type="EMBL" id="KAE9410541.1"/>
    </source>
</evidence>
<dbReference type="PROSITE" id="PS50195">
    <property type="entry name" value="PX"/>
    <property type="match status" value="1"/>
</dbReference>
<dbReference type="Pfam" id="PF12828">
    <property type="entry name" value="PXB"/>
    <property type="match status" value="1"/>
</dbReference>
<protein>
    <recommendedName>
        <fullName evidence="2">PX domain-containing protein</fullName>
    </recommendedName>
</protein>
<gene>
    <name evidence="3" type="ORF">BT96DRAFT_380723</name>
</gene>
<sequence>MTDTSTPPTRPLRPTRTAPLPPDVSPAEIPRTSSPESKPLDQDPDPHPAEEVLTPLRAHYLKKSLIQLEFERELDDITTSAPNNVSTFSYLGPPFNPPPKEAPPIDLPFLRFMFRQFVLTFPFMASAPSNFYSDKLQPFMGAMFSRNLTAGSVFDDSDEGDQSSTRLSVLARLERNLSLFVGAATKLVEDEEVVRLNQSDLDHLEDLAKKREARNLKHKDIFEVNIVSVRTVVDKGRVRSRAHEEFIIRTRRSDQQDLFVSRRYGDFKTLANELRKAHPQEDVSPPPAKDRTTVNLPSSTSPLSPSFAQQSYEADYPESPAYQHSNNPSRLAREKNRLTLRAYLHSLLSSPTIASSPVLRSFLLSGTTSLSQEELEDAQWREEADRMREEARKRFAREIASRVDSLRGAVKDMKGDIMGPDGLTHVFATIKETPNVRDLPPNYHAVLEWARISLASTVFQQLVASDNSSQTFASLKRLHGLMPYFMMKAALKISNPMGMIRTLLDLFLAQPFGGKSLLQRMFTGSLTEEVKALEEDIEAVKAKVDDPVLCEKIKRFVDAPREIQDTFKADAVAENHNLLTVVLRSGEEPVLSRAQLHRVAKAHRAHAAYMKHREALDDSDDDDGPQDDDAWLYEDLKVLGHLYSRLKDREQLIALIFEGFTSELLKDIITIFYSPLAQVYRAASIADSIGDLQSFINDLIKTVEQSEDLTQEDPNRTVQAFIDLIQRHEQSFYSFVHKVHSKGEGLFDSLMRWIELFLTYMREGFGQPLSLEFLLPHKGAERAEILAEVDKVALYHYKLKLLYEDKLRRRFGRSQAQGDADAEDQATKALVDGVVGEISFGDLIQGDADDLAAEDADEESGEEDEEEYESSSEYETGSSETDSDSEESEEASPPPPPPPPKSATNDLRRSRTSATQAPSSRSSNTRAGSRPPEVRRPRHDSFPLKTSRSMTAMNQHPRHSHDISNAPPVPALPRNPHLIALSKPLPPSPSPHSSTERFEQQQNHLDLP</sequence>
<feature type="region of interest" description="Disordered" evidence="1">
    <location>
        <begin position="1"/>
        <end position="50"/>
    </location>
</feature>